<evidence type="ECO:0000313" key="2">
    <source>
        <dbReference type="EMBL" id="ONI24874.1"/>
    </source>
</evidence>
<keyword evidence="1" id="KW-0472">Membrane</keyword>
<accession>A0A251QM24</accession>
<dbReference type="AlphaFoldDB" id="A0A251QM24"/>
<proteinExistence type="predicted"/>
<dbReference type="Gramene" id="ONI24874">
    <property type="protein sequence ID" value="ONI24874"/>
    <property type="gene ID" value="PRUPE_2G266900"/>
</dbReference>
<feature type="transmembrane region" description="Helical" evidence="1">
    <location>
        <begin position="44"/>
        <end position="64"/>
    </location>
</feature>
<gene>
    <name evidence="2" type="ORF">PRUPE_2G266900</name>
</gene>
<reference evidence="2 3" key="1">
    <citation type="journal article" date="2013" name="Nat. Genet.">
        <title>The high-quality draft genome of peach (Prunus persica) identifies unique patterns of genetic diversity, domestication and genome evolution.</title>
        <authorList>
            <consortium name="International Peach Genome Initiative"/>
            <person name="Verde I."/>
            <person name="Abbott A.G."/>
            <person name="Scalabrin S."/>
            <person name="Jung S."/>
            <person name="Shu S."/>
            <person name="Marroni F."/>
            <person name="Zhebentyayeva T."/>
            <person name="Dettori M.T."/>
            <person name="Grimwood J."/>
            <person name="Cattonaro F."/>
            <person name="Zuccolo A."/>
            <person name="Rossini L."/>
            <person name="Jenkins J."/>
            <person name="Vendramin E."/>
            <person name="Meisel L.A."/>
            <person name="Decroocq V."/>
            <person name="Sosinski B."/>
            <person name="Prochnik S."/>
            <person name="Mitros T."/>
            <person name="Policriti A."/>
            <person name="Cipriani G."/>
            <person name="Dondini L."/>
            <person name="Ficklin S."/>
            <person name="Goodstein D.M."/>
            <person name="Xuan P."/>
            <person name="Del Fabbro C."/>
            <person name="Aramini V."/>
            <person name="Copetti D."/>
            <person name="Gonzalez S."/>
            <person name="Horner D.S."/>
            <person name="Falchi R."/>
            <person name="Lucas S."/>
            <person name="Mica E."/>
            <person name="Maldonado J."/>
            <person name="Lazzari B."/>
            <person name="Bielenberg D."/>
            <person name="Pirona R."/>
            <person name="Miculan M."/>
            <person name="Barakat A."/>
            <person name="Testolin R."/>
            <person name="Stella A."/>
            <person name="Tartarini S."/>
            <person name="Tonutti P."/>
            <person name="Arus P."/>
            <person name="Orellana A."/>
            <person name="Wells C."/>
            <person name="Main D."/>
            <person name="Vizzotto G."/>
            <person name="Silva H."/>
            <person name="Salamini F."/>
            <person name="Schmutz J."/>
            <person name="Morgante M."/>
            <person name="Rokhsar D.S."/>
        </authorList>
    </citation>
    <scope>NUCLEOTIDE SEQUENCE [LARGE SCALE GENOMIC DNA]</scope>
    <source>
        <strain evidence="3">cv. Nemared</strain>
    </source>
</reference>
<dbReference type="Proteomes" id="UP000006882">
    <property type="component" value="Chromosome G2"/>
</dbReference>
<organism evidence="2 3">
    <name type="scientific">Prunus persica</name>
    <name type="common">Peach</name>
    <name type="synonym">Amygdalus persica</name>
    <dbReference type="NCBI Taxonomy" id="3760"/>
    <lineage>
        <taxon>Eukaryota</taxon>
        <taxon>Viridiplantae</taxon>
        <taxon>Streptophyta</taxon>
        <taxon>Embryophyta</taxon>
        <taxon>Tracheophyta</taxon>
        <taxon>Spermatophyta</taxon>
        <taxon>Magnoliopsida</taxon>
        <taxon>eudicotyledons</taxon>
        <taxon>Gunneridae</taxon>
        <taxon>Pentapetalae</taxon>
        <taxon>rosids</taxon>
        <taxon>fabids</taxon>
        <taxon>Rosales</taxon>
        <taxon>Rosaceae</taxon>
        <taxon>Amygdaloideae</taxon>
        <taxon>Amygdaleae</taxon>
        <taxon>Prunus</taxon>
    </lineage>
</organism>
<evidence type="ECO:0000256" key="1">
    <source>
        <dbReference type="SAM" id="Phobius"/>
    </source>
</evidence>
<dbReference type="EMBL" id="CM007652">
    <property type="protein sequence ID" value="ONI24874.1"/>
    <property type="molecule type" value="Genomic_DNA"/>
</dbReference>
<evidence type="ECO:0000313" key="3">
    <source>
        <dbReference type="Proteomes" id="UP000006882"/>
    </source>
</evidence>
<keyword evidence="1" id="KW-1133">Transmembrane helix</keyword>
<protein>
    <submittedName>
        <fullName evidence="2">Uncharacterized protein</fullName>
    </submittedName>
</protein>
<keyword evidence="3" id="KW-1185">Reference proteome</keyword>
<keyword evidence="1" id="KW-0812">Transmembrane</keyword>
<name>A0A251QM24_PRUPE</name>
<sequence>MVSFIYMCRQCLDPIICRCVLLGSFITNVAFIDLSARVRKWCPVQSAVAWWWVFNYLSLIYWLLCECQKATQVVSAGILINLHGGICFIGNACQKRNG</sequence>